<dbReference type="GeneTree" id="ENSGT00390000002413"/>
<evidence type="ECO:0000313" key="3">
    <source>
        <dbReference type="Proteomes" id="UP000007875"/>
    </source>
</evidence>
<reference evidence="2" key="2">
    <citation type="submission" date="2025-08" db="UniProtKB">
        <authorList>
            <consortium name="Ensembl"/>
        </authorList>
    </citation>
    <scope>IDENTIFICATION</scope>
</reference>
<reference evidence="2" key="3">
    <citation type="submission" date="2025-09" db="UniProtKB">
        <authorList>
            <consortium name="Ensembl"/>
        </authorList>
    </citation>
    <scope>IDENTIFICATION</scope>
</reference>
<keyword evidence="3" id="KW-1185">Reference proteome</keyword>
<protein>
    <submittedName>
        <fullName evidence="2">Uncharacterized protein</fullName>
    </submittedName>
</protein>
<feature type="region of interest" description="Disordered" evidence="1">
    <location>
        <begin position="1"/>
        <end position="30"/>
    </location>
</feature>
<feature type="compositionally biased region" description="Low complexity" evidence="1">
    <location>
        <begin position="69"/>
        <end position="79"/>
    </location>
</feature>
<dbReference type="HOGENOM" id="CLU_2511998_0_0_1"/>
<accession>H2Z7M4</accession>
<name>H2Z7M4_CIOSA</name>
<evidence type="ECO:0000256" key="1">
    <source>
        <dbReference type="SAM" id="MobiDB-lite"/>
    </source>
</evidence>
<dbReference type="InParanoid" id="H2Z7M4"/>
<dbReference type="Proteomes" id="UP000007875">
    <property type="component" value="Unassembled WGS sequence"/>
</dbReference>
<reference evidence="3" key="1">
    <citation type="submission" date="2003-08" db="EMBL/GenBank/DDBJ databases">
        <authorList>
            <person name="Birren B."/>
            <person name="Nusbaum C."/>
            <person name="Abebe A."/>
            <person name="Abouelleil A."/>
            <person name="Adekoya E."/>
            <person name="Ait-zahra M."/>
            <person name="Allen N."/>
            <person name="Allen T."/>
            <person name="An P."/>
            <person name="Anderson M."/>
            <person name="Anderson S."/>
            <person name="Arachchi H."/>
            <person name="Armbruster J."/>
            <person name="Bachantsang P."/>
            <person name="Baldwin J."/>
            <person name="Barry A."/>
            <person name="Bayul T."/>
            <person name="Blitshsteyn B."/>
            <person name="Bloom T."/>
            <person name="Blye J."/>
            <person name="Boguslavskiy L."/>
            <person name="Borowsky M."/>
            <person name="Boukhgalter B."/>
            <person name="Brunache A."/>
            <person name="Butler J."/>
            <person name="Calixte N."/>
            <person name="Calvo S."/>
            <person name="Camarata J."/>
            <person name="Campo K."/>
            <person name="Chang J."/>
            <person name="Cheshatsang Y."/>
            <person name="Citroen M."/>
            <person name="Collymore A."/>
            <person name="Considine T."/>
            <person name="Cook A."/>
            <person name="Cooke P."/>
            <person name="Corum B."/>
            <person name="Cuomo C."/>
            <person name="David R."/>
            <person name="Dawoe T."/>
            <person name="Degray S."/>
            <person name="Dodge S."/>
            <person name="Dooley K."/>
            <person name="Dorje P."/>
            <person name="Dorjee K."/>
            <person name="Dorris L."/>
            <person name="Duffey N."/>
            <person name="Dupes A."/>
            <person name="Elkins T."/>
            <person name="Engels R."/>
            <person name="Erickson J."/>
            <person name="Farina A."/>
            <person name="Faro S."/>
            <person name="Ferreira P."/>
            <person name="Fischer H."/>
            <person name="Fitzgerald M."/>
            <person name="Foley K."/>
            <person name="Gage D."/>
            <person name="Galagan J."/>
            <person name="Gearin G."/>
            <person name="Gnerre S."/>
            <person name="Gnirke A."/>
            <person name="Goyette A."/>
            <person name="Graham J."/>
            <person name="Grandbois E."/>
            <person name="Gyaltsen K."/>
            <person name="Hafez N."/>
            <person name="Hagopian D."/>
            <person name="Hagos B."/>
            <person name="Hall J."/>
            <person name="Hatcher B."/>
            <person name="Heller A."/>
            <person name="Higgins H."/>
            <person name="Honan T."/>
            <person name="Horn A."/>
            <person name="Houde N."/>
            <person name="Hughes L."/>
            <person name="Hulme W."/>
            <person name="Husby E."/>
            <person name="Iliev I."/>
            <person name="Jaffe D."/>
            <person name="Jones C."/>
            <person name="Kamal M."/>
            <person name="Kamat A."/>
            <person name="Kamvysselis M."/>
            <person name="Karlsson E."/>
            <person name="Kells C."/>
            <person name="Kieu A."/>
            <person name="Kisner P."/>
            <person name="Kodira C."/>
            <person name="Kulbokas E."/>
            <person name="Labutti K."/>
            <person name="Lama D."/>
            <person name="Landers T."/>
            <person name="Leger J."/>
            <person name="Levine S."/>
            <person name="Lewis D."/>
            <person name="Lewis T."/>
            <person name="Lindblad-toh K."/>
            <person name="Liu X."/>
            <person name="Lokyitsang T."/>
            <person name="Lokyitsang Y."/>
            <person name="Lucien O."/>
            <person name="Lui A."/>
            <person name="Ma L.J."/>
            <person name="Mabbitt R."/>
            <person name="Macdonald J."/>
            <person name="Maclean C."/>
            <person name="Major J."/>
            <person name="Manning J."/>
            <person name="Marabella R."/>
            <person name="Maru K."/>
            <person name="Matthews C."/>
            <person name="Mauceli E."/>
            <person name="Mccarthy M."/>
            <person name="Mcdonough S."/>
            <person name="Mcghee T."/>
            <person name="Meldrim J."/>
            <person name="Meneus L."/>
            <person name="Mesirov J."/>
            <person name="Mihalev A."/>
            <person name="Mihova T."/>
            <person name="Mikkelsen T."/>
            <person name="Mlenga V."/>
            <person name="Moru K."/>
            <person name="Mozes J."/>
            <person name="Mulrain L."/>
            <person name="Munson G."/>
            <person name="Naylor J."/>
            <person name="Newes C."/>
            <person name="Nguyen C."/>
            <person name="Nguyen N."/>
            <person name="Nguyen T."/>
            <person name="Nicol R."/>
            <person name="Nielsen C."/>
            <person name="Nizzari M."/>
            <person name="Norbu C."/>
            <person name="Norbu N."/>
            <person name="O'donnell P."/>
            <person name="Okoawo O."/>
            <person name="O'leary S."/>
            <person name="Omotosho B."/>
            <person name="O'neill K."/>
            <person name="Osman S."/>
            <person name="Parker S."/>
            <person name="Perrin D."/>
            <person name="Phunkhang P."/>
            <person name="Piqani B."/>
            <person name="Purcell S."/>
            <person name="Rachupka T."/>
            <person name="Ramasamy U."/>
            <person name="Rameau R."/>
            <person name="Ray V."/>
            <person name="Raymond C."/>
            <person name="Retta R."/>
            <person name="Richardson S."/>
            <person name="Rise C."/>
            <person name="Rodriguez J."/>
            <person name="Rogers J."/>
            <person name="Rogov P."/>
            <person name="Rutman M."/>
            <person name="Schupbach R."/>
            <person name="Seaman C."/>
            <person name="Settipalli S."/>
            <person name="Sharpe T."/>
            <person name="Sheridan J."/>
            <person name="Sherpa N."/>
            <person name="Shi J."/>
            <person name="Smirnov S."/>
            <person name="Smith C."/>
            <person name="Sougnez C."/>
            <person name="Spencer B."/>
            <person name="Stalker J."/>
            <person name="Stange-thomann N."/>
            <person name="Stavropoulos S."/>
            <person name="Stetson K."/>
            <person name="Stone C."/>
            <person name="Stone S."/>
            <person name="Stubbs M."/>
            <person name="Talamas J."/>
            <person name="Tchuinga P."/>
            <person name="Tenzing P."/>
            <person name="Tesfaye S."/>
            <person name="Theodore J."/>
            <person name="Thoulutsang Y."/>
            <person name="Topham K."/>
            <person name="Towey S."/>
            <person name="Tsamla T."/>
            <person name="Tsomo N."/>
            <person name="Vallee D."/>
            <person name="Vassiliev H."/>
            <person name="Venkataraman V."/>
            <person name="Vinson J."/>
            <person name="Vo A."/>
            <person name="Wade C."/>
            <person name="Wang S."/>
            <person name="Wangchuk T."/>
            <person name="Wangdi T."/>
            <person name="Whittaker C."/>
            <person name="Wilkinson J."/>
            <person name="Wu Y."/>
            <person name="Wyman D."/>
            <person name="Yadav S."/>
            <person name="Yang S."/>
            <person name="Yang X."/>
            <person name="Yeager S."/>
            <person name="Yee E."/>
            <person name="Young G."/>
            <person name="Zainoun J."/>
            <person name="Zembeck L."/>
            <person name="Zimmer A."/>
            <person name="Zody M."/>
            <person name="Lander E."/>
        </authorList>
    </citation>
    <scope>NUCLEOTIDE SEQUENCE [LARGE SCALE GENOMIC DNA]</scope>
</reference>
<organism evidence="2 3">
    <name type="scientific">Ciona savignyi</name>
    <name type="common">Pacific transparent sea squirt</name>
    <dbReference type="NCBI Taxonomy" id="51511"/>
    <lineage>
        <taxon>Eukaryota</taxon>
        <taxon>Metazoa</taxon>
        <taxon>Chordata</taxon>
        <taxon>Tunicata</taxon>
        <taxon>Ascidiacea</taxon>
        <taxon>Phlebobranchia</taxon>
        <taxon>Cionidae</taxon>
        <taxon>Ciona</taxon>
    </lineage>
</organism>
<feature type="compositionally biased region" description="Basic and acidic residues" evidence="1">
    <location>
        <begin position="1"/>
        <end position="15"/>
    </location>
</feature>
<feature type="region of interest" description="Disordered" evidence="1">
    <location>
        <begin position="66"/>
        <end position="85"/>
    </location>
</feature>
<evidence type="ECO:0000313" key="2">
    <source>
        <dbReference type="Ensembl" id="ENSCSAVP00000013586.1"/>
    </source>
</evidence>
<proteinExistence type="predicted"/>
<sequence length="85" mass="9423">MEDKKSSSSMDTKEQEDTDGTPALEGLNIDDKLEEKLKKHGLNRRNVKTIIHELLHDENVREMLKSNLSGGSDAAGGSSLQFPRT</sequence>
<dbReference type="Ensembl" id="ENSCSAVT00000013742.1">
    <property type="protein sequence ID" value="ENSCSAVP00000013586.1"/>
    <property type="gene ID" value="ENSCSAVG00000007960.1"/>
</dbReference>
<dbReference type="AlphaFoldDB" id="H2Z7M4"/>